<dbReference type="Proteomes" id="UP000242913">
    <property type="component" value="Unassembled WGS sequence"/>
</dbReference>
<keyword evidence="3" id="KW-1185">Reference proteome</keyword>
<evidence type="ECO:0000313" key="2">
    <source>
        <dbReference type="EMBL" id="OZC05977.1"/>
    </source>
</evidence>
<name>A0A238BKM0_9BILA</name>
<protein>
    <submittedName>
        <fullName evidence="2">Uncharacterized protein</fullName>
    </submittedName>
</protein>
<reference evidence="2 3" key="1">
    <citation type="submission" date="2015-12" db="EMBL/GenBank/DDBJ databases">
        <title>Draft genome of the nematode, Onchocerca flexuosa.</title>
        <authorList>
            <person name="Mitreva M."/>
        </authorList>
    </citation>
    <scope>NUCLEOTIDE SEQUENCE [LARGE SCALE GENOMIC DNA]</scope>
    <source>
        <strain evidence="2">Red Deer</strain>
    </source>
</reference>
<feature type="region of interest" description="Disordered" evidence="1">
    <location>
        <begin position="1"/>
        <end position="39"/>
    </location>
</feature>
<sequence>MSRLFGSARVSFNSTSSSQAAEADSSNEVSKTTPLRRENMEIVPAVEKSLSEASCSISTGNENFQEIIKQRYSENQEIPSFLKGAVSDINGCDRIDE</sequence>
<dbReference type="AlphaFoldDB" id="A0A238BKM0"/>
<feature type="compositionally biased region" description="Polar residues" evidence="1">
    <location>
        <begin position="10"/>
        <end position="33"/>
    </location>
</feature>
<accession>A0A238BKM0</accession>
<evidence type="ECO:0000313" key="3">
    <source>
        <dbReference type="Proteomes" id="UP000242913"/>
    </source>
</evidence>
<proteinExistence type="predicted"/>
<evidence type="ECO:0000256" key="1">
    <source>
        <dbReference type="SAM" id="MobiDB-lite"/>
    </source>
</evidence>
<organism evidence="2 3">
    <name type="scientific">Onchocerca flexuosa</name>
    <dbReference type="NCBI Taxonomy" id="387005"/>
    <lineage>
        <taxon>Eukaryota</taxon>
        <taxon>Metazoa</taxon>
        <taxon>Ecdysozoa</taxon>
        <taxon>Nematoda</taxon>
        <taxon>Chromadorea</taxon>
        <taxon>Rhabditida</taxon>
        <taxon>Spirurina</taxon>
        <taxon>Spiruromorpha</taxon>
        <taxon>Filarioidea</taxon>
        <taxon>Onchocercidae</taxon>
        <taxon>Onchocerca</taxon>
    </lineage>
</organism>
<gene>
    <name evidence="2" type="ORF">X798_07041</name>
</gene>
<dbReference type="EMBL" id="KZ270292">
    <property type="protein sequence ID" value="OZC05977.1"/>
    <property type="molecule type" value="Genomic_DNA"/>
</dbReference>
<dbReference type="OrthoDB" id="10486799at2759"/>